<reference evidence="2" key="1">
    <citation type="journal article" date="2014" name="Int. J. Syst. Evol. Microbiol.">
        <title>Complete genome sequence of Corynebacterium casei LMG S-19264T (=DSM 44701T), isolated from a smear-ripened cheese.</title>
        <authorList>
            <consortium name="US DOE Joint Genome Institute (JGI-PGF)"/>
            <person name="Walter F."/>
            <person name="Albersmeier A."/>
            <person name="Kalinowski J."/>
            <person name="Ruckert C."/>
        </authorList>
    </citation>
    <scope>NUCLEOTIDE SEQUENCE</scope>
    <source>
        <strain evidence="2">JCM 31311</strain>
    </source>
</reference>
<dbReference type="PANTHER" id="PTHR35580:SF1">
    <property type="entry name" value="PHYTASE-LIKE DOMAIN-CONTAINING PROTEIN"/>
    <property type="match status" value="1"/>
</dbReference>
<feature type="chain" id="PRO_5037457059" description="Beta-propeller repeat protein" evidence="1">
    <location>
        <begin position="27"/>
        <end position="433"/>
    </location>
</feature>
<sequence>MTTCSRTRPALLAASLLFASSPAVHATPTSGAGAAFTPLWAHSIGSGADDTVRGLARDSQGNVIVAGSVGGDFFGVPVGRGGYVQKLSESGKVLWTARVGTAQDDDLFGLTTDAAGNIYVAGRTAGEFLPGQSAGSDDAFVAKLTPAGKIVWVKQFGTPDDDDAHAVALGPDGSIYVMGQTRGTLPHNTAGGGLDTFVARLSGTGEVQWMQQFGDEYNEYATGVAADGSGHVYIAGTTVTDRLGASNGFVIQLGVDGHPTWAKQYGTRGQTSVNALAVRGNTVALVGDTTGTLPGAQASGDGSDLDAFVMDVSADGAMRWIRQFGSADRDGALGVSLAADDTVTVTGYVSGPVFDQKTQGEDDVFVSQYSAKGERRWTRTFGTPRSDLGYMVLTANDDLFVAGTSDGPITGKPVAGAGDAFVVRLPLKASPAH</sequence>
<dbReference type="InterPro" id="IPR052918">
    <property type="entry name" value="Motility_Chemotaxis_Reg"/>
</dbReference>
<keyword evidence="1" id="KW-0732">Signal</keyword>
<dbReference type="InterPro" id="IPR011047">
    <property type="entry name" value="Quinoprotein_ADH-like_sf"/>
</dbReference>
<dbReference type="Gene3D" id="2.120.10.30">
    <property type="entry name" value="TolB, C-terminal domain"/>
    <property type="match status" value="1"/>
</dbReference>
<evidence type="ECO:0000256" key="1">
    <source>
        <dbReference type="SAM" id="SignalP"/>
    </source>
</evidence>
<dbReference type="AlphaFoldDB" id="A0A918CEY0"/>
<dbReference type="PANTHER" id="PTHR35580">
    <property type="entry name" value="CELL SURFACE GLYCOPROTEIN (S-LAYER PROTEIN)-LIKE PROTEIN"/>
    <property type="match status" value="1"/>
</dbReference>
<feature type="signal peptide" evidence="1">
    <location>
        <begin position="1"/>
        <end position="26"/>
    </location>
</feature>
<gene>
    <name evidence="2" type="ORF">GCM10008957_34850</name>
</gene>
<name>A0A918CEY0_9DEIO</name>
<evidence type="ECO:0008006" key="4">
    <source>
        <dbReference type="Google" id="ProtNLM"/>
    </source>
</evidence>
<dbReference type="InterPro" id="IPR011042">
    <property type="entry name" value="6-blade_b-propeller_TolB-like"/>
</dbReference>
<keyword evidence="3" id="KW-1185">Reference proteome</keyword>
<proteinExistence type="predicted"/>
<reference evidence="2" key="2">
    <citation type="submission" date="2020-09" db="EMBL/GenBank/DDBJ databases">
        <authorList>
            <person name="Sun Q."/>
            <person name="Ohkuma M."/>
        </authorList>
    </citation>
    <scope>NUCLEOTIDE SEQUENCE</scope>
    <source>
        <strain evidence="2">JCM 31311</strain>
    </source>
</reference>
<comment type="caution">
    <text evidence="2">The sequence shown here is derived from an EMBL/GenBank/DDBJ whole genome shotgun (WGS) entry which is preliminary data.</text>
</comment>
<organism evidence="2 3">
    <name type="scientific">Deinococcus ruber</name>
    <dbReference type="NCBI Taxonomy" id="1848197"/>
    <lineage>
        <taxon>Bacteria</taxon>
        <taxon>Thermotogati</taxon>
        <taxon>Deinococcota</taxon>
        <taxon>Deinococci</taxon>
        <taxon>Deinococcales</taxon>
        <taxon>Deinococcaceae</taxon>
        <taxon>Deinococcus</taxon>
    </lineage>
</organism>
<protein>
    <recommendedName>
        <fullName evidence="4">Beta-propeller repeat protein</fullName>
    </recommendedName>
</protein>
<evidence type="ECO:0000313" key="2">
    <source>
        <dbReference type="EMBL" id="GGR19372.1"/>
    </source>
</evidence>
<accession>A0A918CEY0</accession>
<dbReference type="RefSeq" id="WP_189091787.1">
    <property type="nucleotide sequence ID" value="NZ_BMQL01000023.1"/>
</dbReference>
<dbReference type="SUPFAM" id="SSF50998">
    <property type="entry name" value="Quinoprotein alcohol dehydrogenase-like"/>
    <property type="match status" value="1"/>
</dbReference>
<dbReference type="InterPro" id="IPR010620">
    <property type="entry name" value="SBBP_repeat"/>
</dbReference>
<dbReference type="Pfam" id="PF06739">
    <property type="entry name" value="SBBP"/>
    <property type="match status" value="2"/>
</dbReference>
<dbReference type="EMBL" id="BMQL01000023">
    <property type="protein sequence ID" value="GGR19372.1"/>
    <property type="molecule type" value="Genomic_DNA"/>
</dbReference>
<evidence type="ECO:0000313" key="3">
    <source>
        <dbReference type="Proteomes" id="UP000603865"/>
    </source>
</evidence>
<dbReference type="Proteomes" id="UP000603865">
    <property type="component" value="Unassembled WGS sequence"/>
</dbReference>